<dbReference type="PROSITE" id="PS51257">
    <property type="entry name" value="PROKAR_LIPOPROTEIN"/>
    <property type="match status" value="1"/>
</dbReference>
<dbReference type="EMBL" id="CP135131">
    <property type="protein sequence ID" value="WNP40319.1"/>
    <property type="molecule type" value="Genomic_DNA"/>
</dbReference>
<dbReference type="EMBL" id="CP134853">
    <property type="protein sequence ID" value="WNL27128.1"/>
    <property type="molecule type" value="Genomic_DNA"/>
</dbReference>
<dbReference type="EMBL" id="CP134855">
    <property type="protein sequence ID" value="WNL32077.1"/>
    <property type="molecule type" value="Genomic_DNA"/>
</dbReference>
<organism evidence="4">
    <name type="scientific">Arcobacter sp. AZ-2023</name>
    <dbReference type="NCBI Taxonomy" id="3074453"/>
    <lineage>
        <taxon>Bacteria</taxon>
        <taxon>Pseudomonadati</taxon>
        <taxon>Campylobacterota</taxon>
        <taxon>Epsilonproteobacteria</taxon>
        <taxon>Campylobacterales</taxon>
        <taxon>Arcobacteraceae</taxon>
        <taxon>Arcobacter</taxon>
    </lineage>
</organism>
<dbReference type="EMBL" id="CP134854">
    <property type="protein sequence ID" value="WNL30079.1"/>
    <property type="molecule type" value="Genomic_DNA"/>
</dbReference>
<evidence type="ECO:0000313" key="1">
    <source>
        <dbReference type="EMBL" id="WNL16576.1"/>
    </source>
</evidence>
<dbReference type="AlphaFoldDB" id="A0AA96DPS4"/>
<evidence type="ECO:0000313" key="7">
    <source>
        <dbReference type="EMBL" id="WNP40319.1"/>
    </source>
</evidence>
<evidence type="ECO:0000313" key="5">
    <source>
        <dbReference type="EMBL" id="WNL37138.1"/>
    </source>
</evidence>
<reference evidence="4" key="1">
    <citation type="submission" date="2023-09" db="EMBL/GenBank/DDBJ databases">
        <title>Arcobacter tbilisiensis sp. nov. isolated from chicken meat in Tbilisi, Georgia.</title>
        <authorList>
            <person name="Matthias R."/>
            <person name="Zautner A.E."/>
        </authorList>
    </citation>
    <scope>NUCLEOTIDE SEQUENCE</scope>
    <source>
        <strain evidence="6">LEO 101</strain>
        <strain evidence="1">LEO 107</strain>
        <strain evidence="2">LEO 49</strain>
        <strain evidence="7">LEO 50</strain>
        <strain evidence="3">LEO 52</strain>
        <strain evidence="4">LEO 53</strain>
        <strain evidence="5">LEO 65</strain>
    </source>
</reference>
<dbReference type="EMBL" id="CP135130">
    <property type="protein sequence ID" value="WNP38227.1"/>
    <property type="molecule type" value="Genomic_DNA"/>
</dbReference>
<evidence type="ECO:0000313" key="4">
    <source>
        <dbReference type="EMBL" id="WNL32077.1"/>
    </source>
</evidence>
<evidence type="ECO:0000313" key="6">
    <source>
        <dbReference type="EMBL" id="WNP38227.1"/>
    </source>
</evidence>
<dbReference type="EMBL" id="CP134846">
    <property type="protein sequence ID" value="WNL16576.1"/>
    <property type="molecule type" value="Genomic_DNA"/>
</dbReference>
<evidence type="ECO:0000313" key="2">
    <source>
        <dbReference type="EMBL" id="WNL27128.1"/>
    </source>
</evidence>
<protein>
    <recommendedName>
        <fullName evidence="8">Lipoprotein</fullName>
    </recommendedName>
</protein>
<evidence type="ECO:0008006" key="8">
    <source>
        <dbReference type="Google" id="ProtNLM"/>
    </source>
</evidence>
<gene>
    <name evidence="1" type="ORF">RJG54_10260</name>
    <name evidence="6" type="ORF">RJG58_00645</name>
    <name evidence="7" type="ORF">RMP69_00645</name>
    <name evidence="2" type="ORF">RMQ65_07455</name>
    <name evidence="5" type="ORF">RMQ66_04975</name>
    <name evidence="4" type="ORF">RMQ67_00645</name>
    <name evidence="3" type="ORF">RMQ68_01455</name>
</gene>
<proteinExistence type="predicted"/>
<name>A0AA96DPS4_9BACT</name>
<dbReference type="EMBL" id="CP134842">
    <property type="protein sequence ID" value="WNL37138.1"/>
    <property type="molecule type" value="Genomic_DNA"/>
</dbReference>
<evidence type="ECO:0000313" key="3">
    <source>
        <dbReference type="EMBL" id="WNL30079.1"/>
    </source>
</evidence>
<accession>A0AA96DPS4</accession>
<sequence length="41" mass="4410">MKIFKYIILILLINLLFTGCFLSTNINSGGSVGMSVGGNIF</sequence>